<dbReference type="AlphaFoldDB" id="G5BJS0"/>
<proteinExistence type="predicted"/>
<accession>G5BJS0</accession>
<reference evidence="6 7" key="1">
    <citation type="journal article" date="2011" name="Nature">
        <title>Genome sequencing reveals insights into physiology and longevity of the naked mole rat.</title>
        <authorList>
            <person name="Kim E.B."/>
            <person name="Fang X."/>
            <person name="Fushan A.A."/>
            <person name="Huang Z."/>
            <person name="Lobanov A.V."/>
            <person name="Han L."/>
            <person name="Marino S.M."/>
            <person name="Sun X."/>
            <person name="Turanov A.A."/>
            <person name="Yang P."/>
            <person name="Yim S.H."/>
            <person name="Zhao X."/>
            <person name="Kasaikina M.V."/>
            <person name="Stoletzki N."/>
            <person name="Peng C."/>
            <person name="Polak P."/>
            <person name="Xiong Z."/>
            <person name="Kiezun A."/>
            <person name="Zhu Y."/>
            <person name="Chen Y."/>
            <person name="Kryukov G.V."/>
            <person name="Zhang Q."/>
            <person name="Peshkin L."/>
            <person name="Yang L."/>
            <person name="Bronson R.T."/>
            <person name="Buffenstein R."/>
            <person name="Wang B."/>
            <person name="Han C."/>
            <person name="Li Q."/>
            <person name="Chen L."/>
            <person name="Zhao W."/>
            <person name="Sunyaev S.R."/>
            <person name="Park T.J."/>
            <person name="Zhang G."/>
            <person name="Wang J."/>
            <person name="Gladyshev V.N."/>
        </authorList>
    </citation>
    <scope>NUCLEOTIDE SEQUENCE [LARGE SCALE GENOMIC DNA]</scope>
</reference>
<keyword evidence="2" id="KW-0539">Nucleus</keyword>
<organism evidence="6 7">
    <name type="scientific">Heterocephalus glaber</name>
    <name type="common">Naked mole rat</name>
    <dbReference type="NCBI Taxonomy" id="10181"/>
    <lineage>
        <taxon>Eukaryota</taxon>
        <taxon>Metazoa</taxon>
        <taxon>Chordata</taxon>
        <taxon>Craniata</taxon>
        <taxon>Vertebrata</taxon>
        <taxon>Euteleostomi</taxon>
        <taxon>Mammalia</taxon>
        <taxon>Eutheria</taxon>
        <taxon>Euarchontoglires</taxon>
        <taxon>Glires</taxon>
        <taxon>Rodentia</taxon>
        <taxon>Hystricomorpha</taxon>
        <taxon>Bathyergidae</taxon>
        <taxon>Heterocephalus</taxon>
    </lineage>
</organism>
<evidence type="ECO:0000256" key="2">
    <source>
        <dbReference type="ARBA" id="ARBA00023242"/>
    </source>
</evidence>
<evidence type="ECO:0000256" key="1">
    <source>
        <dbReference type="ARBA" id="ARBA00004123"/>
    </source>
</evidence>
<dbReference type="PANTHER" id="PTHR13495:SF0">
    <property type="entry name" value="PSME3-INTERACTING PROTEIN"/>
    <property type="match status" value="1"/>
</dbReference>
<protein>
    <submittedName>
        <fullName evidence="6">NEFA-interacting nuclear protein NIP30</fullName>
    </submittedName>
</protein>
<dbReference type="EMBL" id="JH170665">
    <property type="protein sequence ID" value="EHB09531.1"/>
    <property type="molecule type" value="Genomic_DNA"/>
</dbReference>
<evidence type="ECO:0000313" key="6">
    <source>
        <dbReference type="EMBL" id="EHB09531.1"/>
    </source>
</evidence>
<name>G5BJS0_HETGA</name>
<evidence type="ECO:0000256" key="4">
    <source>
        <dbReference type="SAM" id="MobiDB-lite"/>
    </source>
</evidence>
<sequence length="253" mass="28483">MDGGDDGNLVIKKKFVSEAELDERCKRRQEEWEKVRKPEDPKECPEEDYDPRSLYERLQEQKDWKQQEYEEQFKFKNMVRGLDEETNFLDEVSRQQELIEKQRREEELKELKEYRSNLNKVGISTENKKEVEKKLPVKPIETKNKFSQAKLLAGAVKHKSSESGNSVKRLKPDSDPDDKSQEAPSCVSVESTSLSGLSIHCPPAAACIGILPGLGANSGSSDSESSSDSEGTINTTGKIVSSVFRTNTLLAAP</sequence>
<dbReference type="OMA" id="HEPNVGE"/>
<dbReference type="PANTHER" id="PTHR13495">
    <property type="entry name" value="NEFA-INTERACTING NUCLEAR PROTEIN NIP30"/>
    <property type="match status" value="1"/>
</dbReference>
<evidence type="ECO:0000256" key="3">
    <source>
        <dbReference type="SAM" id="Coils"/>
    </source>
</evidence>
<feature type="domain" description="FAM192A/Fyv6 N-terminal" evidence="5">
    <location>
        <begin position="15"/>
        <end position="115"/>
    </location>
</feature>
<dbReference type="Pfam" id="PF10187">
    <property type="entry name" value="FAM192A_Fyv6_N"/>
    <property type="match status" value="1"/>
</dbReference>
<dbReference type="FunCoup" id="G5BJS0">
    <property type="interactions" value="4206"/>
</dbReference>
<feature type="compositionally biased region" description="Basic and acidic residues" evidence="4">
    <location>
        <begin position="170"/>
        <end position="181"/>
    </location>
</feature>
<gene>
    <name evidence="6" type="ORF">GW7_07897</name>
</gene>
<dbReference type="STRING" id="10181.G5BJS0"/>
<evidence type="ECO:0000259" key="5">
    <source>
        <dbReference type="Pfam" id="PF10187"/>
    </source>
</evidence>
<feature type="region of interest" description="Disordered" evidence="4">
    <location>
        <begin position="217"/>
        <end position="237"/>
    </location>
</feature>
<keyword evidence="3" id="KW-0175">Coiled coil</keyword>
<feature type="region of interest" description="Disordered" evidence="4">
    <location>
        <begin position="29"/>
        <end position="52"/>
    </location>
</feature>
<feature type="compositionally biased region" description="Low complexity" evidence="4">
    <location>
        <begin position="218"/>
        <end position="231"/>
    </location>
</feature>
<dbReference type="InParanoid" id="G5BJS0"/>
<dbReference type="GO" id="GO:0005634">
    <property type="term" value="C:nucleus"/>
    <property type="evidence" value="ECO:0007669"/>
    <property type="project" value="UniProtKB-SubCell"/>
</dbReference>
<dbReference type="Proteomes" id="UP000006813">
    <property type="component" value="Unassembled WGS sequence"/>
</dbReference>
<feature type="region of interest" description="Disordered" evidence="4">
    <location>
        <begin position="151"/>
        <end position="187"/>
    </location>
</feature>
<dbReference type="InterPro" id="IPR019331">
    <property type="entry name" value="FAM192A/Fyv6_N"/>
</dbReference>
<comment type="subcellular location">
    <subcellularLocation>
        <location evidence="1">Nucleus</location>
    </subcellularLocation>
</comment>
<feature type="coiled-coil region" evidence="3">
    <location>
        <begin position="89"/>
        <end position="121"/>
    </location>
</feature>
<evidence type="ECO:0000313" key="7">
    <source>
        <dbReference type="Proteomes" id="UP000006813"/>
    </source>
</evidence>
<dbReference type="InterPro" id="IPR039845">
    <property type="entry name" value="FAM192A"/>
</dbReference>